<dbReference type="Pfam" id="PF03776">
    <property type="entry name" value="MinE"/>
    <property type="match status" value="1"/>
</dbReference>
<evidence type="ECO:0000313" key="3">
    <source>
        <dbReference type="EMBL" id="MBC8628343.1"/>
    </source>
</evidence>
<dbReference type="Gene3D" id="3.30.1070.10">
    <property type="entry name" value="Cell division topological specificity factor MinE"/>
    <property type="match status" value="1"/>
</dbReference>
<comment type="similarity">
    <text evidence="1">Belongs to the MinE family.</text>
</comment>
<reference evidence="3 4" key="1">
    <citation type="submission" date="2020-08" db="EMBL/GenBank/DDBJ databases">
        <title>Genome public.</title>
        <authorList>
            <person name="Liu C."/>
            <person name="Sun Q."/>
        </authorList>
    </citation>
    <scope>NUCLEOTIDE SEQUENCE [LARGE SCALE GENOMIC DNA]</scope>
    <source>
        <strain evidence="3 4">3_YM_SP_D4_24.mj</strain>
    </source>
</reference>
<evidence type="ECO:0000313" key="4">
    <source>
        <dbReference type="Proteomes" id="UP000661649"/>
    </source>
</evidence>
<keyword evidence="3" id="KW-0131">Cell cycle</keyword>
<proteinExistence type="inferred from homology"/>
<accession>A0ABR7PAA5</accession>
<dbReference type="GO" id="GO:0051301">
    <property type="term" value="P:cell division"/>
    <property type="evidence" value="ECO:0007669"/>
    <property type="project" value="UniProtKB-KW"/>
</dbReference>
<organism evidence="3 4">
    <name type="scientific">Blautia stercoris</name>
    <dbReference type="NCBI Taxonomy" id="871664"/>
    <lineage>
        <taxon>Bacteria</taxon>
        <taxon>Bacillati</taxon>
        <taxon>Bacillota</taxon>
        <taxon>Clostridia</taxon>
        <taxon>Lachnospirales</taxon>
        <taxon>Lachnospiraceae</taxon>
        <taxon>Blautia</taxon>
    </lineage>
</organism>
<evidence type="ECO:0000256" key="2">
    <source>
        <dbReference type="ARBA" id="ARBA00025265"/>
    </source>
</evidence>
<gene>
    <name evidence="3" type="primary">minE</name>
    <name evidence="3" type="ORF">H8712_06885</name>
</gene>
<evidence type="ECO:0000256" key="1">
    <source>
        <dbReference type="ARBA" id="ARBA00008168"/>
    </source>
</evidence>
<dbReference type="Proteomes" id="UP000661649">
    <property type="component" value="Unassembled WGS sequence"/>
</dbReference>
<comment type="caution">
    <text evidence="3">The sequence shown here is derived from an EMBL/GenBank/DDBJ whole genome shotgun (WGS) entry which is preliminary data.</text>
</comment>
<name>A0ABR7PAA5_9FIRM</name>
<sequence length="83" mass="9835">MIHFRKKRSGHIAKDRLKLLLVSERLSCSPQMMTMLQNDVVSAVERYFTISEEQVEIRYIKEDMTFLIKIPLKIDIQESYPGF</sequence>
<comment type="function">
    <text evidence="2">Prevents the cell division inhibition by proteins MinC and MinD at internal division sites while permitting inhibition at polar sites. This ensures cell division at the proper site by restricting the formation of a division septum at the midpoint of the long axis of the cell.</text>
</comment>
<protein>
    <submittedName>
        <fullName evidence="3">Cell division topological specificity factor MinE</fullName>
    </submittedName>
</protein>
<keyword evidence="4" id="KW-1185">Reference proteome</keyword>
<dbReference type="RefSeq" id="WP_117455663.1">
    <property type="nucleotide sequence ID" value="NZ_JACRTP010000002.1"/>
</dbReference>
<dbReference type="EMBL" id="JACRTP010000002">
    <property type="protein sequence ID" value="MBC8628343.1"/>
    <property type="molecule type" value="Genomic_DNA"/>
</dbReference>
<dbReference type="NCBIfam" id="TIGR01215">
    <property type="entry name" value="minE"/>
    <property type="match status" value="1"/>
</dbReference>
<dbReference type="InterPro" id="IPR036707">
    <property type="entry name" value="MinE_sf"/>
</dbReference>
<keyword evidence="3" id="KW-0132">Cell division</keyword>
<dbReference type="SUPFAM" id="SSF55229">
    <property type="entry name" value="Cell division protein MinE topological specificity domain"/>
    <property type="match status" value="1"/>
</dbReference>
<dbReference type="InterPro" id="IPR005527">
    <property type="entry name" value="MinE"/>
</dbReference>